<proteinExistence type="predicted"/>
<reference evidence="1" key="1">
    <citation type="submission" date="2021-01" db="EMBL/GenBank/DDBJ databases">
        <authorList>
            <person name="Kaushik A."/>
        </authorList>
    </citation>
    <scope>NUCLEOTIDE SEQUENCE</scope>
    <source>
        <strain evidence="1">Type strain: AG8-Rh-89/</strain>
    </source>
</reference>
<organism evidence="1 2">
    <name type="scientific">Rhizoctonia solani</name>
    <dbReference type="NCBI Taxonomy" id="456999"/>
    <lineage>
        <taxon>Eukaryota</taxon>
        <taxon>Fungi</taxon>
        <taxon>Dikarya</taxon>
        <taxon>Basidiomycota</taxon>
        <taxon>Agaricomycotina</taxon>
        <taxon>Agaricomycetes</taxon>
        <taxon>Cantharellales</taxon>
        <taxon>Ceratobasidiaceae</taxon>
        <taxon>Rhizoctonia</taxon>
    </lineage>
</organism>
<dbReference type="AlphaFoldDB" id="A0A8H3CMZ1"/>
<comment type="caution">
    <text evidence="1">The sequence shown here is derived from an EMBL/GenBank/DDBJ whole genome shotgun (WGS) entry which is preliminary data.</text>
</comment>
<protein>
    <submittedName>
        <fullName evidence="1">Uncharacterized protein</fullName>
    </submittedName>
</protein>
<sequence length="138" mass="14889">MGRYIHPIVSPPLLPSDEDIIAGIVRADPTPPDVHLDPGLAGHNGSNVWLDHGDNEVDDIVASTVDSNVNTIVKGGIHIKINSIHVFIVNLIISVTASASRSLIGIRTRLLDVEHARTVCLVQQEQRGSNQVVEQSKL</sequence>
<dbReference type="OrthoDB" id="787137at2759"/>
<gene>
    <name evidence="1" type="ORF">RDB_LOCUS79786</name>
</gene>
<dbReference type="Proteomes" id="UP000663850">
    <property type="component" value="Unassembled WGS sequence"/>
</dbReference>
<accession>A0A8H3CMZ1</accession>
<name>A0A8H3CMZ1_9AGAM</name>
<evidence type="ECO:0000313" key="2">
    <source>
        <dbReference type="Proteomes" id="UP000663850"/>
    </source>
</evidence>
<evidence type="ECO:0000313" key="1">
    <source>
        <dbReference type="EMBL" id="CAE6486030.1"/>
    </source>
</evidence>
<dbReference type="EMBL" id="CAJMWZ010004176">
    <property type="protein sequence ID" value="CAE6486030.1"/>
    <property type="molecule type" value="Genomic_DNA"/>
</dbReference>